<dbReference type="Proteomes" id="UP000595917">
    <property type="component" value="Chromosome"/>
</dbReference>
<dbReference type="InterPro" id="IPR013783">
    <property type="entry name" value="Ig-like_fold"/>
</dbReference>
<dbReference type="InterPro" id="IPR036116">
    <property type="entry name" value="FN3_sf"/>
</dbReference>
<dbReference type="PROSITE" id="PS50853">
    <property type="entry name" value="FN3"/>
    <property type="match status" value="1"/>
</dbReference>
<dbReference type="SUPFAM" id="SSF49265">
    <property type="entry name" value="Fibronectin type III"/>
    <property type="match status" value="1"/>
</dbReference>
<dbReference type="PROSITE" id="PS51257">
    <property type="entry name" value="PROKAR_LIPOPROTEIN"/>
    <property type="match status" value="1"/>
</dbReference>
<accession>A0A7T8BAC5</accession>
<dbReference type="Gene3D" id="2.60.40.10">
    <property type="entry name" value="Immunoglobulins"/>
    <property type="match status" value="1"/>
</dbReference>
<evidence type="ECO:0000256" key="1">
    <source>
        <dbReference type="SAM" id="MobiDB-lite"/>
    </source>
</evidence>
<reference evidence="3" key="1">
    <citation type="submission" date="2021-01" db="EMBL/GenBank/DDBJ databases">
        <title>Description of Breznakiella homolactica.</title>
        <authorList>
            <person name="Song Y."/>
            <person name="Brune A."/>
        </authorList>
    </citation>
    <scope>NUCLEOTIDE SEQUENCE</scope>
    <source>
        <strain evidence="3">RmG30</strain>
    </source>
</reference>
<gene>
    <name evidence="3" type="ORF">JFL75_20250</name>
</gene>
<protein>
    <submittedName>
        <fullName evidence="3">Fibronectin type III domain-containing protein</fullName>
    </submittedName>
</protein>
<organism evidence="3 4">
    <name type="scientific">Breznakiella homolactica</name>
    <dbReference type="NCBI Taxonomy" id="2798577"/>
    <lineage>
        <taxon>Bacteria</taxon>
        <taxon>Pseudomonadati</taxon>
        <taxon>Spirochaetota</taxon>
        <taxon>Spirochaetia</taxon>
        <taxon>Spirochaetales</taxon>
        <taxon>Breznakiellaceae</taxon>
        <taxon>Breznakiella</taxon>
    </lineage>
</organism>
<feature type="region of interest" description="Disordered" evidence="1">
    <location>
        <begin position="29"/>
        <end position="51"/>
    </location>
</feature>
<evidence type="ECO:0000313" key="3">
    <source>
        <dbReference type="EMBL" id="QQO09231.1"/>
    </source>
</evidence>
<sequence>MKEGFFKVFFITVFTGILLLACSNVTGGSSPPEQGSGGVSPPEEEIKPPESTEFAGGVTVTFEESTTSLSVNWNPHQGVADYTVHYAYWDGGPISDSFGPVKDCSATIDNGIVENVVYNVRIEAKTISGASFWSRYYSVDTGDAYTITYNSYIESKGNMFVFSSRNNSMGKPFSGSTITIFVTPFSKIGMTPDPETLNDPHYIQYVLDTIKIDGSTLTAPFSSPPVPSFNMPAKDIALAVTFKELPENHYMIYRNDGMWDPSIGYFYFDPPYAKEGDPVTVYVKAAEQFELTELFVGGTSIDFSTQDPQDVVQVSFTMPSNHVYVDARGVQLPQLPPQ</sequence>
<evidence type="ECO:0000313" key="4">
    <source>
        <dbReference type="Proteomes" id="UP000595917"/>
    </source>
</evidence>
<proteinExistence type="predicted"/>
<feature type="domain" description="Fibronectin type-III" evidence="2">
    <location>
        <begin position="48"/>
        <end position="144"/>
    </location>
</feature>
<dbReference type="EMBL" id="CP067089">
    <property type="protein sequence ID" value="QQO09231.1"/>
    <property type="molecule type" value="Genomic_DNA"/>
</dbReference>
<evidence type="ECO:0000259" key="2">
    <source>
        <dbReference type="PROSITE" id="PS50853"/>
    </source>
</evidence>
<dbReference type="InterPro" id="IPR003961">
    <property type="entry name" value="FN3_dom"/>
</dbReference>
<keyword evidence="4" id="KW-1185">Reference proteome</keyword>
<name>A0A7T8BAC5_9SPIR</name>
<dbReference type="KEGG" id="bhc:JFL75_20250"/>
<dbReference type="CDD" id="cd00063">
    <property type="entry name" value="FN3"/>
    <property type="match status" value="1"/>
</dbReference>
<dbReference type="AlphaFoldDB" id="A0A7T8BAC5"/>